<comment type="caution">
    <text evidence="3">The sequence shown here is derived from an EMBL/GenBank/DDBJ whole genome shotgun (WGS) entry which is preliminary data.</text>
</comment>
<dbReference type="Proteomes" id="UP000245667">
    <property type="component" value="Unassembled WGS sequence"/>
</dbReference>
<reference evidence="2 5" key="2">
    <citation type="submission" date="2020-07" db="EMBL/GenBank/DDBJ databases">
        <title>The draft genome sequence of Maribacter polysiphoniae KCTC 22021.</title>
        <authorList>
            <person name="Mu L."/>
        </authorList>
    </citation>
    <scope>NUCLEOTIDE SEQUENCE [LARGE SCALE GENOMIC DNA]</scope>
    <source>
        <strain evidence="2 5">KCTC 22021</strain>
    </source>
</reference>
<feature type="signal peptide" evidence="1">
    <location>
        <begin position="1"/>
        <end position="16"/>
    </location>
</feature>
<reference evidence="3 4" key="1">
    <citation type="submission" date="2018-05" db="EMBL/GenBank/DDBJ databases">
        <title>Genomic Encyclopedia of Archaeal and Bacterial Type Strains, Phase II (KMG-II): from individual species to whole genera.</title>
        <authorList>
            <person name="Goeker M."/>
        </authorList>
    </citation>
    <scope>NUCLEOTIDE SEQUENCE [LARGE SCALE GENOMIC DNA]</scope>
    <source>
        <strain evidence="3 4">DSM 23514</strain>
    </source>
</reference>
<dbReference type="OrthoDB" id="9814627at2"/>
<feature type="chain" id="PRO_5016243901" evidence="1">
    <location>
        <begin position="17"/>
        <end position="1052"/>
    </location>
</feature>
<sequence>MKILYLFFMCAAIVTAQETDTPKLPQIFPVSPEAASLGKYGDLPVNLSTGKINYSVPLYTIKVKDFEWPIYLSYNYSGLMVEEDPGYTGLGWDLMATGRITRDIKGIPDEMDVGNNFKNNSVVPYLTGAYDNLPYEDYEDQRFLIYNQIAELNKDGQYDNYVISAGEVNGTFKINHDNEIVFLNHRNYIAEKDFVIDEKGIKYYFDEIELAEYNISLGYDSAPIEVPSSYLLTKIELPNNGGEILFEYEPFNYATDVHYKKVWSNTEVTGIENRFDITNTQTALYTRLLKKIVFPNGEVRFTITPHDESFTNRHGPDTKRSFSLDDISVYSGNNQILKYDFVYNNASKSKKLLKEIVKSKNSITEPFYTFDYNNESFSINHDYTTQDFWGYYNGKSASNLLLATREIDTVKTRYGALETITYPTGGSTVIGYEQNKVYNELGNTSVTCSYTHNANRIIRLNADEPFVQKNLDTTIDVGASQIVRIVITAAVKKGTTSNALGNEANISVTAKNASELCGQSVISNFSLSADAENCASYPSGVPCWDNLVLTKEITGFAEDGIIYISGSVMELANKEAYIECKIYYENIKTTYGNKNVGGIRVASTTDCDNLGNCYTKKYKYENPKFNRSSGVILGGNPKFEYSTYHQNEPNHSTGHRIYRSAKSKTPFTSYQGSPVLYERVVIEQNNGENGYTVNTYSKGNTNSNPGFPFLGSTNYDWEKGKLRTSWVYKEENGLYKPIRKTINKYSTFYPYGIGTNNTRKAYGMAVGRTTYRWTGMGRYEGEPNDYAEDYNTYYARDYKLVQTVVEDIMEQDTITTTIDYEYDEPYTQLIEKITTNSKGETLKQKVFYPYSVYGNGILVYQNRLAIPIQTMNYKVLPNNTEQLLSAQQTLYYNSGLPKTIRTLKGPYQATNNPYQDRIDYDKYDAEGNPIEVSISSGPPISYIWGYDKQYPVAKVENATYADVIGTGITESVYNNSGTTDSAMRTELNKIRTGLPTAMVTTYTYDPLVGVTSITDPKGYTIYYYYDGFNRLKEVKDAEGKLVTDYEYHYKNQ</sequence>
<dbReference type="AlphaFoldDB" id="A0A316EI53"/>
<dbReference type="RefSeq" id="WP_146197847.1">
    <property type="nucleotide sequence ID" value="NZ_JACWLN010000006.1"/>
</dbReference>
<gene>
    <name evidence="2" type="ORF">HZY62_13445</name>
    <name evidence="3" type="ORF">LX92_03075</name>
</gene>
<accession>A0A316EI53</accession>
<evidence type="ECO:0000313" key="2">
    <source>
        <dbReference type="EMBL" id="MBD1261603.1"/>
    </source>
</evidence>
<name>A0A316EI53_9FLAO</name>
<keyword evidence="1" id="KW-0732">Signal</keyword>
<dbReference type="EMBL" id="QGGQ01000007">
    <property type="protein sequence ID" value="PWK22600.1"/>
    <property type="molecule type" value="Genomic_DNA"/>
</dbReference>
<dbReference type="EMBL" id="JACWLN010000006">
    <property type="protein sequence ID" value="MBD1261603.1"/>
    <property type="molecule type" value="Genomic_DNA"/>
</dbReference>
<keyword evidence="5" id="KW-1185">Reference proteome</keyword>
<evidence type="ECO:0000313" key="3">
    <source>
        <dbReference type="EMBL" id="PWK22600.1"/>
    </source>
</evidence>
<evidence type="ECO:0000313" key="4">
    <source>
        <dbReference type="Proteomes" id="UP000245667"/>
    </source>
</evidence>
<evidence type="ECO:0000256" key="1">
    <source>
        <dbReference type="SAM" id="SignalP"/>
    </source>
</evidence>
<organism evidence="3 4">
    <name type="scientific">Maribacter polysiphoniae</name>
    <dbReference type="NCBI Taxonomy" id="429344"/>
    <lineage>
        <taxon>Bacteria</taxon>
        <taxon>Pseudomonadati</taxon>
        <taxon>Bacteroidota</taxon>
        <taxon>Flavobacteriia</taxon>
        <taxon>Flavobacteriales</taxon>
        <taxon>Flavobacteriaceae</taxon>
        <taxon>Maribacter</taxon>
    </lineage>
</organism>
<proteinExistence type="predicted"/>
<dbReference type="Proteomes" id="UP000651837">
    <property type="component" value="Unassembled WGS sequence"/>
</dbReference>
<evidence type="ECO:0000313" key="5">
    <source>
        <dbReference type="Proteomes" id="UP000651837"/>
    </source>
</evidence>
<protein>
    <submittedName>
        <fullName evidence="2">RHS repeat protein</fullName>
    </submittedName>
    <submittedName>
        <fullName evidence="3">YD repeat-containing protein</fullName>
    </submittedName>
</protein>
<dbReference type="Gene3D" id="2.180.10.10">
    <property type="entry name" value="RHS repeat-associated core"/>
    <property type="match status" value="1"/>
</dbReference>